<gene>
    <name evidence="8 10" type="primary">vapC</name>
    <name evidence="10" type="ORF">DSCA_12330</name>
</gene>
<comment type="similarity">
    <text evidence="7 8">Belongs to the PINc/VapC protein family.</text>
</comment>
<feature type="binding site" evidence="8">
    <location>
        <position position="98"/>
    </location>
    <ligand>
        <name>Mg(2+)</name>
        <dbReference type="ChEBI" id="CHEBI:18420"/>
    </ligand>
</feature>
<dbReference type="InterPro" id="IPR029060">
    <property type="entry name" value="PIN-like_dom_sf"/>
</dbReference>
<dbReference type="Proteomes" id="UP000427906">
    <property type="component" value="Chromosome"/>
</dbReference>
<sequence length="135" mass="15110">MTVMLDTDICIYTIKRKPISVLKRLEKVQPGMVVMSVITFAELINGAKKSQHVEANLRRLNALSELIDVLPFDKDAAMAYGDVRSDLEKRGLIIGGNDLFIAAHALSLNLTLVTNNQREFGRVNGLKIENWVENE</sequence>
<dbReference type="InterPro" id="IPR002716">
    <property type="entry name" value="PIN_dom"/>
</dbReference>
<dbReference type="InterPro" id="IPR050556">
    <property type="entry name" value="Type_II_TA_system_RNase"/>
</dbReference>
<feature type="binding site" evidence="8">
    <location>
        <position position="6"/>
    </location>
    <ligand>
        <name>Mg(2+)</name>
        <dbReference type="ChEBI" id="CHEBI:18420"/>
    </ligand>
</feature>
<evidence type="ECO:0000256" key="1">
    <source>
        <dbReference type="ARBA" id="ARBA00001946"/>
    </source>
</evidence>
<dbReference type="Pfam" id="PF01850">
    <property type="entry name" value="PIN"/>
    <property type="match status" value="1"/>
</dbReference>
<dbReference type="HAMAP" id="MF_00265">
    <property type="entry name" value="VapC_Nob1"/>
    <property type="match status" value="1"/>
</dbReference>
<evidence type="ECO:0000313" key="11">
    <source>
        <dbReference type="Proteomes" id="UP000427906"/>
    </source>
</evidence>
<evidence type="ECO:0000256" key="4">
    <source>
        <dbReference type="ARBA" id="ARBA00022723"/>
    </source>
</evidence>
<dbReference type="EMBL" id="AP021874">
    <property type="protein sequence ID" value="BBO67303.1"/>
    <property type="molecule type" value="Genomic_DNA"/>
</dbReference>
<comment type="function">
    <text evidence="8">Toxic component of a toxin-antitoxin (TA) system. An RNase.</text>
</comment>
<keyword evidence="2 8" id="KW-1277">Toxin-antitoxin system</keyword>
<evidence type="ECO:0000256" key="2">
    <source>
        <dbReference type="ARBA" id="ARBA00022649"/>
    </source>
</evidence>
<protein>
    <recommendedName>
        <fullName evidence="8">Ribonuclease VapC</fullName>
        <shortName evidence="8">RNase VapC</shortName>
        <ecNumber evidence="8">3.1.-.-</ecNumber>
    </recommendedName>
    <alternativeName>
        <fullName evidence="8">Toxin VapC</fullName>
    </alternativeName>
</protein>
<dbReference type="SMART" id="SM00670">
    <property type="entry name" value="PINc"/>
    <property type="match status" value="1"/>
</dbReference>
<dbReference type="InterPro" id="IPR022907">
    <property type="entry name" value="VapC_family"/>
</dbReference>
<evidence type="ECO:0000313" key="10">
    <source>
        <dbReference type="EMBL" id="BBO67303.1"/>
    </source>
</evidence>
<dbReference type="PANTHER" id="PTHR33653">
    <property type="entry name" value="RIBONUCLEASE VAPC2"/>
    <property type="match status" value="1"/>
</dbReference>
<dbReference type="RefSeq" id="WP_197904751.1">
    <property type="nucleotide sequence ID" value="NZ_AP021874.1"/>
</dbReference>
<evidence type="ECO:0000256" key="6">
    <source>
        <dbReference type="ARBA" id="ARBA00022842"/>
    </source>
</evidence>
<accession>A0A5K7YFF1</accession>
<reference evidence="10 11" key="1">
    <citation type="submission" date="2019-11" db="EMBL/GenBank/DDBJ databases">
        <title>Comparative genomics of hydrocarbon-degrading Desulfosarcina strains.</title>
        <authorList>
            <person name="Watanabe M."/>
            <person name="Kojima H."/>
            <person name="Fukui M."/>
        </authorList>
    </citation>
    <scope>NUCLEOTIDE SEQUENCE [LARGE SCALE GENOMIC DNA]</scope>
    <source>
        <strain evidence="10 11">PL12</strain>
    </source>
</reference>
<keyword evidence="4 8" id="KW-0479">Metal-binding</keyword>
<dbReference type="GO" id="GO:0016787">
    <property type="term" value="F:hydrolase activity"/>
    <property type="evidence" value="ECO:0007669"/>
    <property type="project" value="UniProtKB-KW"/>
</dbReference>
<keyword evidence="5 8" id="KW-0378">Hydrolase</keyword>
<evidence type="ECO:0000259" key="9">
    <source>
        <dbReference type="SMART" id="SM00670"/>
    </source>
</evidence>
<keyword evidence="6 8" id="KW-0460">Magnesium</keyword>
<dbReference type="GO" id="GO:0090729">
    <property type="term" value="F:toxin activity"/>
    <property type="evidence" value="ECO:0007669"/>
    <property type="project" value="UniProtKB-KW"/>
</dbReference>
<keyword evidence="8" id="KW-0800">Toxin</keyword>
<evidence type="ECO:0000256" key="5">
    <source>
        <dbReference type="ARBA" id="ARBA00022801"/>
    </source>
</evidence>
<evidence type="ECO:0000256" key="7">
    <source>
        <dbReference type="ARBA" id="ARBA00038093"/>
    </source>
</evidence>
<evidence type="ECO:0000256" key="3">
    <source>
        <dbReference type="ARBA" id="ARBA00022722"/>
    </source>
</evidence>
<dbReference type="PANTHER" id="PTHR33653:SF1">
    <property type="entry name" value="RIBONUCLEASE VAPC2"/>
    <property type="match status" value="1"/>
</dbReference>
<name>A0A5K7YFF1_9BACT</name>
<dbReference type="EC" id="3.1.-.-" evidence="8"/>
<evidence type="ECO:0000256" key="8">
    <source>
        <dbReference type="HAMAP-Rule" id="MF_00265"/>
    </source>
</evidence>
<feature type="domain" description="PIN" evidence="9">
    <location>
        <begin position="1"/>
        <end position="121"/>
    </location>
</feature>
<dbReference type="CDD" id="cd18735">
    <property type="entry name" value="PIN_HiVapC1-like"/>
    <property type="match status" value="1"/>
</dbReference>
<comment type="cofactor">
    <cofactor evidence="1 8">
        <name>Mg(2+)</name>
        <dbReference type="ChEBI" id="CHEBI:18420"/>
    </cofactor>
</comment>
<keyword evidence="11" id="KW-1185">Reference proteome</keyword>
<dbReference type="SUPFAM" id="SSF88723">
    <property type="entry name" value="PIN domain-like"/>
    <property type="match status" value="1"/>
</dbReference>
<dbReference type="KEGG" id="dalk:DSCA_12330"/>
<dbReference type="GO" id="GO:0004540">
    <property type="term" value="F:RNA nuclease activity"/>
    <property type="evidence" value="ECO:0007669"/>
    <property type="project" value="InterPro"/>
</dbReference>
<organism evidence="10 11">
    <name type="scientific">Desulfosarcina alkanivorans</name>
    <dbReference type="NCBI Taxonomy" id="571177"/>
    <lineage>
        <taxon>Bacteria</taxon>
        <taxon>Pseudomonadati</taxon>
        <taxon>Thermodesulfobacteriota</taxon>
        <taxon>Desulfobacteria</taxon>
        <taxon>Desulfobacterales</taxon>
        <taxon>Desulfosarcinaceae</taxon>
        <taxon>Desulfosarcina</taxon>
    </lineage>
</organism>
<proteinExistence type="inferred from homology"/>
<dbReference type="AlphaFoldDB" id="A0A5K7YFF1"/>
<dbReference type="GO" id="GO:0000287">
    <property type="term" value="F:magnesium ion binding"/>
    <property type="evidence" value="ECO:0007669"/>
    <property type="project" value="UniProtKB-UniRule"/>
</dbReference>
<keyword evidence="3 8" id="KW-0540">Nuclease</keyword>
<dbReference type="Gene3D" id="3.40.50.1010">
    <property type="entry name" value="5'-nuclease"/>
    <property type="match status" value="1"/>
</dbReference>